<dbReference type="PRINTS" id="PR00162">
    <property type="entry name" value="RIESKE"/>
</dbReference>
<dbReference type="GO" id="GO:0016705">
    <property type="term" value="F:oxidoreductase activity, acting on paired donors, with incorporation or reduction of molecular oxygen"/>
    <property type="evidence" value="ECO:0007669"/>
    <property type="project" value="UniProtKB-ARBA"/>
</dbReference>
<dbReference type="EMBL" id="FNNQ01000021">
    <property type="protein sequence ID" value="SDX50770.1"/>
    <property type="molecule type" value="Genomic_DNA"/>
</dbReference>
<dbReference type="InterPro" id="IPR038010">
    <property type="entry name" value="YhfW_C"/>
</dbReference>
<dbReference type="InterPro" id="IPR017941">
    <property type="entry name" value="Rieske_2Fe-2S"/>
</dbReference>
<dbReference type="GO" id="GO:0005737">
    <property type="term" value="C:cytoplasm"/>
    <property type="evidence" value="ECO:0007669"/>
    <property type="project" value="TreeGrafter"/>
</dbReference>
<protein>
    <submittedName>
        <fullName evidence="7">Glycine/D-amino acid oxidase</fullName>
    </submittedName>
</protein>
<dbReference type="AlphaFoldDB" id="A0A1H3C9Q5"/>
<organism evidence="7 8">
    <name type="scientific">Marininema mesophilum</name>
    <dbReference type="NCBI Taxonomy" id="1048340"/>
    <lineage>
        <taxon>Bacteria</taxon>
        <taxon>Bacillati</taxon>
        <taxon>Bacillota</taxon>
        <taxon>Bacilli</taxon>
        <taxon>Bacillales</taxon>
        <taxon>Thermoactinomycetaceae</taxon>
        <taxon>Marininema</taxon>
    </lineage>
</organism>
<dbReference type="Pfam" id="PF00355">
    <property type="entry name" value="Rieske"/>
    <property type="match status" value="1"/>
</dbReference>
<evidence type="ECO:0000256" key="4">
    <source>
        <dbReference type="ARBA" id="ARBA00023014"/>
    </source>
</evidence>
<dbReference type="GO" id="GO:0046872">
    <property type="term" value="F:metal ion binding"/>
    <property type="evidence" value="ECO:0007669"/>
    <property type="project" value="UniProtKB-KW"/>
</dbReference>
<dbReference type="CDD" id="cd03477">
    <property type="entry name" value="Rieske_YhfW_C"/>
    <property type="match status" value="1"/>
</dbReference>
<gene>
    <name evidence="7" type="ORF">SAMN05444487_1217</name>
</gene>
<dbReference type="PANTHER" id="PTHR13847:SF274">
    <property type="entry name" value="RIESKE 2FE-2S IRON-SULFUR PROTEIN YHFW-RELATED"/>
    <property type="match status" value="1"/>
</dbReference>
<dbReference type="RefSeq" id="WP_245726385.1">
    <property type="nucleotide sequence ID" value="NZ_FNNQ01000021.1"/>
</dbReference>
<keyword evidence="8" id="KW-1185">Reference proteome</keyword>
<keyword evidence="3" id="KW-0408">Iron</keyword>
<sequence>MQKNIDEISSLPDFPESYWRESMDLNRFPKLNEDIHTDVVIIGGGITGVTTAYLLAESGCKVVLVDADRLFNGTTGHTTAKVTAQHGFIYHDLVRYLGLEKAKQYYQANMEAIQFIKEQVFDRDITCDFREEKAYLFTMNKANVIKIEQEIEAYRRLGIDGGSIENLPIDILSHGSVVMNGQAQFHPLAYLTELVAVMEKKGVQIYENTKAVDLVEGDSQQVVLENGKRITSDKVVIASHFPFYDSGFYFTRLKAERSYVLALRRPEKFSGGMYLSVDDPVRSIRSVQWEKDSLVLVGGENHQTGQGIDTLNHYEALRQFAGESLGAKEIVYRWSAQDLTSLDRVPYIGPLSSRKERIYVATGYRKWGMTQSIVAAKVLSDQIVGRDNPYAELYSPSRFHVNPGVKQFTLQGIDVAAHLIKGKFEIPTASLTNIGKDEAAVVILGGDRTGAYRDLEGKLYLVDTTCTHMGCEVEWNDGDRTWDCPCHGSRFSFTGNVIEGPAKKPLLKLGNDVGQHEGMLIPEAQQNQRSGNDEVEAPSN</sequence>
<keyword evidence="1" id="KW-0001">2Fe-2S</keyword>
<dbReference type="InterPro" id="IPR006076">
    <property type="entry name" value="FAD-dep_OxRdtase"/>
</dbReference>
<evidence type="ECO:0000256" key="5">
    <source>
        <dbReference type="ARBA" id="ARBA00023157"/>
    </source>
</evidence>
<feature type="domain" description="Rieske" evidence="6">
    <location>
        <begin position="426"/>
        <end position="506"/>
    </location>
</feature>
<dbReference type="Pfam" id="PF01266">
    <property type="entry name" value="DAO"/>
    <property type="match status" value="1"/>
</dbReference>
<evidence type="ECO:0000259" key="6">
    <source>
        <dbReference type="PROSITE" id="PS51296"/>
    </source>
</evidence>
<accession>A0A1H3C9Q5</accession>
<reference evidence="7 8" key="1">
    <citation type="submission" date="2016-10" db="EMBL/GenBank/DDBJ databases">
        <authorList>
            <person name="de Groot N.N."/>
        </authorList>
    </citation>
    <scope>NUCLEOTIDE SEQUENCE [LARGE SCALE GENOMIC DNA]</scope>
    <source>
        <strain evidence="7 8">DSM 45610</strain>
    </source>
</reference>
<name>A0A1H3C9Q5_9BACL</name>
<dbReference type="InterPro" id="IPR036922">
    <property type="entry name" value="Rieske_2Fe-2S_sf"/>
</dbReference>
<dbReference type="Gene3D" id="3.50.50.60">
    <property type="entry name" value="FAD/NAD(P)-binding domain"/>
    <property type="match status" value="1"/>
</dbReference>
<proteinExistence type="predicted"/>
<evidence type="ECO:0000313" key="8">
    <source>
        <dbReference type="Proteomes" id="UP000198534"/>
    </source>
</evidence>
<dbReference type="Gene3D" id="2.102.10.10">
    <property type="entry name" value="Rieske [2Fe-2S] iron-sulphur domain"/>
    <property type="match status" value="1"/>
</dbReference>
<dbReference type="PROSITE" id="PS51296">
    <property type="entry name" value="RIESKE"/>
    <property type="match status" value="1"/>
</dbReference>
<dbReference type="PANTHER" id="PTHR13847">
    <property type="entry name" value="SARCOSINE DEHYDROGENASE-RELATED"/>
    <property type="match status" value="1"/>
</dbReference>
<evidence type="ECO:0000256" key="3">
    <source>
        <dbReference type="ARBA" id="ARBA00023004"/>
    </source>
</evidence>
<dbReference type="SUPFAM" id="SSF51971">
    <property type="entry name" value="Nucleotide-binding domain"/>
    <property type="match status" value="1"/>
</dbReference>
<dbReference type="InterPro" id="IPR036188">
    <property type="entry name" value="FAD/NAD-bd_sf"/>
</dbReference>
<dbReference type="STRING" id="1048340.SAMN05444487_1217"/>
<keyword evidence="2" id="KW-0479">Metal-binding</keyword>
<dbReference type="FunFam" id="2.102.10.10:FF:000014">
    <property type="entry name" value="Oxidoreductase, FAD dependent"/>
    <property type="match status" value="1"/>
</dbReference>
<dbReference type="Proteomes" id="UP000198534">
    <property type="component" value="Unassembled WGS sequence"/>
</dbReference>
<dbReference type="Gene3D" id="3.30.9.10">
    <property type="entry name" value="D-Amino Acid Oxidase, subunit A, domain 2"/>
    <property type="match status" value="1"/>
</dbReference>
<evidence type="ECO:0000256" key="2">
    <source>
        <dbReference type="ARBA" id="ARBA00022723"/>
    </source>
</evidence>
<keyword evidence="5" id="KW-1015">Disulfide bond</keyword>
<dbReference type="SUPFAM" id="SSF50022">
    <property type="entry name" value="ISP domain"/>
    <property type="match status" value="1"/>
</dbReference>
<dbReference type="GO" id="GO:0016020">
    <property type="term" value="C:membrane"/>
    <property type="evidence" value="ECO:0007669"/>
    <property type="project" value="InterPro"/>
</dbReference>
<dbReference type="GO" id="GO:0051537">
    <property type="term" value="F:2 iron, 2 sulfur cluster binding"/>
    <property type="evidence" value="ECO:0007669"/>
    <property type="project" value="UniProtKB-KW"/>
</dbReference>
<dbReference type="InterPro" id="IPR005805">
    <property type="entry name" value="Rieske_Fe-S_prot_C"/>
</dbReference>
<evidence type="ECO:0000313" key="7">
    <source>
        <dbReference type="EMBL" id="SDX50770.1"/>
    </source>
</evidence>
<keyword evidence="4" id="KW-0411">Iron-sulfur</keyword>
<evidence type="ECO:0000256" key="1">
    <source>
        <dbReference type="ARBA" id="ARBA00022714"/>
    </source>
</evidence>
<dbReference type="GO" id="GO:0004497">
    <property type="term" value="F:monooxygenase activity"/>
    <property type="evidence" value="ECO:0007669"/>
    <property type="project" value="UniProtKB-ARBA"/>
</dbReference>